<proteinExistence type="predicted"/>
<evidence type="ECO:0000256" key="1">
    <source>
        <dbReference type="SAM" id="MobiDB-lite"/>
    </source>
</evidence>
<sequence length="750" mass="85858">MSSFCPVAQSTVTLSNSNQWNWDERYYLEDGDCVLLAENTLFKIPKALLVCLERLASNAPAFRAKFGHPNDAGSVARFSDESPLEFHDSTDDIRALCWALTAFPATIAAQCYPSTVQIGCIISIFHVGHKYRLDKFEKWAGDLLTIYSARNDCEKVFERCTIDQLKKVLFIASHSTSTPTLVADITSLWFAKLSMNPALSTKDALDFAERTNNRTIQGRIYYLEVERMLLPDCAWDSIPPIIRVTLPKNEFSDSQSLQLYRGFFLLSAYWEGLKTPGFLKDTTQGHQNTCLKNWHSMWEHRDMAVLAPLKRLRAFYSPKEADNTGIISSDCEFCAKHANHLHQQLLADFFLGPPTASGPGHCPVLKRHHNRQVLSIVFYKEFNMSEEPPAKRPRTSTAATSTTASSQRDWKRDEKYYQEEGDCVILVDKTLFKIPRILLTRASSVFQDMFTLPHDPGVDMESLQDGNPLRLHDSVEDFRALCWALTAFPAEISAQNDPSKVKIRRLVSLFHIANKYQFTEFETWAGDMLKQFSSLNIKYRPVFSQCTIEDLKRILLVGRTTSNNQLLANCARKWLDRLENDASLSTKEALDFAETISYRYFEGHIYYQEVKRMKVPLHTVDPTTIAFPQNGFSEAQTLRLYRGFWLLSAFWESLRKPPIQQNDQQDHKTNCLQEWQGMWSRDDQNNTLLDPLKILLTFSQSKDQALNRSRAGVCGCKFKQHADTIYRKLYAAMADYFLGPLHRPSAPPNV</sequence>
<gene>
    <name evidence="2" type="ORF">AAE3_LOCUS5196</name>
</gene>
<feature type="compositionally biased region" description="Low complexity" evidence="1">
    <location>
        <begin position="395"/>
        <end position="406"/>
    </location>
</feature>
<accession>A0A8S0WZN9</accession>
<protein>
    <recommendedName>
        <fullName evidence="4">BTB domain-containing protein</fullName>
    </recommendedName>
</protein>
<dbReference type="EMBL" id="CACVBS010000037">
    <property type="protein sequence ID" value="CAA7262848.1"/>
    <property type="molecule type" value="Genomic_DNA"/>
</dbReference>
<reference evidence="2 3" key="1">
    <citation type="submission" date="2020-01" db="EMBL/GenBank/DDBJ databases">
        <authorList>
            <person name="Gupta K D."/>
        </authorList>
    </citation>
    <scope>NUCLEOTIDE SEQUENCE [LARGE SCALE GENOMIC DNA]</scope>
</reference>
<feature type="region of interest" description="Disordered" evidence="1">
    <location>
        <begin position="387"/>
        <end position="411"/>
    </location>
</feature>
<comment type="caution">
    <text evidence="2">The sequence shown here is derived from an EMBL/GenBank/DDBJ whole genome shotgun (WGS) entry which is preliminary data.</text>
</comment>
<keyword evidence="3" id="KW-1185">Reference proteome</keyword>
<dbReference type="Gene3D" id="3.30.710.10">
    <property type="entry name" value="Potassium Channel Kv1.1, Chain A"/>
    <property type="match status" value="1"/>
</dbReference>
<evidence type="ECO:0000313" key="2">
    <source>
        <dbReference type="EMBL" id="CAA7262848.1"/>
    </source>
</evidence>
<evidence type="ECO:0008006" key="4">
    <source>
        <dbReference type="Google" id="ProtNLM"/>
    </source>
</evidence>
<evidence type="ECO:0000313" key="3">
    <source>
        <dbReference type="Proteomes" id="UP000467700"/>
    </source>
</evidence>
<dbReference type="Proteomes" id="UP000467700">
    <property type="component" value="Unassembled WGS sequence"/>
</dbReference>
<name>A0A8S0WZN9_CYCAE</name>
<dbReference type="AlphaFoldDB" id="A0A8S0WZN9"/>
<organism evidence="2 3">
    <name type="scientific">Cyclocybe aegerita</name>
    <name type="common">Black poplar mushroom</name>
    <name type="synonym">Agrocybe aegerita</name>
    <dbReference type="NCBI Taxonomy" id="1973307"/>
    <lineage>
        <taxon>Eukaryota</taxon>
        <taxon>Fungi</taxon>
        <taxon>Dikarya</taxon>
        <taxon>Basidiomycota</taxon>
        <taxon>Agaricomycotina</taxon>
        <taxon>Agaricomycetes</taxon>
        <taxon>Agaricomycetidae</taxon>
        <taxon>Agaricales</taxon>
        <taxon>Agaricineae</taxon>
        <taxon>Bolbitiaceae</taxon>
        <taxon>Cyclocybe</taxon>
    </lineage>
</organism>
<dbReference type="OrthoDB" id="3157337at2759"/>
<dbReference type="InterPro" id="IPR011333">
    <property type="entry name" value="SKP1/BTB/POZ_sf"/>
</dbReference>